<organism evidence="2 3">
    <name type="scientific">Fusarium zealandicum</name>
    <dbReference type="NCBI Taxonomy" id="1053134"/>
    <lineage>
        <taxon>Eukaryota</taxon>
        <taxon>Fungi</taxon>
        <taxon>Dikarya</taxon>
        <taxon>Ascomycota</taxon>
        <taxon>Pezizomycotina</taxon>
        <taxon>Sordariomycetes</taxon>
        <taxon>Hypocreomycetidae</taxon>
        <taxon>Hypocreales</taxon>
        <taxon>Nectriaceae</taxon>
        <taxon>Fusarium</taxon>
        <taxon>Fusarium staphyleae species complex</taxon>
    </lineage>
</organism>
<dbReference type="EMBL" id="JABEYC010000602">
    <property type="protein sequence ID" value="KAF4975805.1"/>
    <property type="molecule type" value="Genomic_DNA"/>
</dbReference>
<proteinExistence type="predicted"/>
<feature type="transmembrane region" description="Helical" evidence="1">
    <location>
        <begin position="72"/>
        <end position="92"/>
    </location>
</feature>
<evidence type="ECO:0000256" key="1">
    <source>
        <dbReference type="SAM" id="Phobius"/>
    </source>
</evidence>
<keyword evidence="1" id="KW-1133">Transmembrane helix</keyword>
<feature type="transmembrane region" description="Helical" evidence="1">
    <location>
        <begin position="27"/>
        <end position="47"/>
    </location>
</feature>
<protein>
    <submittedName>
        <fullName evidence="2">Uncharacterized protein</fullName>
    </submittedName>
</protein>
<comment type="caution">
    <text evidence="2">The sequence shown here is derived from an EMBL/GenBank/DDBJ whole genome shotgun (WGS) entry which is preliminary data.</text>
</comment>
<feature type="transmembrane region" description="Helical" evidence="1">
    <location>
        <begin position="98"/>
        <end position="117"/>
    </location>
</feature>
<keyword evidence="1" id="KW-0472">Membrane</keyword>
<reference evidence="2" key="1">
    <citation type="journal article" date="2020" name="BMC Genomics">
        <title>Correction to: Identification and distribution of gene clusters required for synthesis of sphingolipid metabolism inhibitors in diverse species of the filamentous fungus Fusarium.</title>
        <authorList>
            <person name="Kim H.S."/>
            <person name="Lohmar J.M."/>
            <person name="Busman M."/>
            <person name="Brown D.W."/>
            <person name="Naumann T.A."/>
            <person name="Divon H.H."/>
            <person name="Lysoe E."/>
            <person name="Uhlig S."/>
            <person name="Proctor R.H."/>
        </authorList>
    </citation>
    <scope>NUCLEOTIDE SEQUENCE</scope>
    <source>
        <strain evidence="2">NRRL 22465</strain>
    </source>
</reference>
<gene>
    <name evidence="2" type="ORF">FZEAL_7465</name>
</gene>
<evidence type="ECO:0000313" key="3">
    <source>
        <dbReference type="Proteomes" id="UP000635477"/>
    </source>
</evidence>
<evidence type="ECO:0000313" key="2">
    <source>
        <dbReference type="EMBL" id="KAF4975805.1"/>
    </source>
</evidence>
<dbReference type="Proteomes" id="UP000635477">
    <property type="component" value="Unassembled WGS sequence"/>
</dbReference>
<keyword evidence="1" id="KW-0812">Transmembrane</keyword>
<dbReference type="AlphaFoldDB" id="A0A8H4XIU9"/>
<keyword evidence="3" id="KW-1185">Reference proteome</keyword>
<name>A0A8H4XIU9_9HYPO</name>
<reference evidence="2" key="2">
    <citation type="submission" date="2020-05" db="EMBL/GenBank/DDBJ databases">
        <authorList>
            <person name="Kim H.-S."/>
            <person name="Proctor R.H."/>
            <person name="Brown D.W."/>
        </authorList>
    </citation>
    <scope>NUCLEOTIDE SEQUENCE</scope>
    <source>
        <strain evidence="2">NRRL 22465</strain>
    </source>
</reference>
<accession>A0A8H4XIU9</accession>
<sequence>MVTVARFTMGQGPSSPILEAAKLDPVLTIWVFIHFIFIVVLPLGFIVKSRIGNRRSGNEHAKTVSNTQEGEYYVMLVFMWLFALSFIVVLPHSLPHSVAHLVLLSFGALMTCVAYCIDELRFENGPTPLNRNLSIIEASLAELALVERELVDLEYCYESLPAYETEAYVASLSDSEKGPDPSTF</sequence>